<dbReference type="RefSeq" id="WP_159757914.1">
    <property type="nucleotide sequence ID" value="NZ_WUQX01000003.1"/>
</dbReference>
<evidence type="ECO:0000256" key="1">
    <source>
        <dbReference type="SAM" id="MobiDB-lite"/>
    </source>
</evidence>
<reference evidence="2 3" key="1">
    <citation type="submission" date="2019-12" db="EMBL/GenBank/DDBJ databases">
        <title>Sporaefaciens musculi gen. nov., sp. nov., a novel bacterium isolated from the caecum of an obese mouse.</title>
        <authorList>
            <person name="Rasmussen T.S."/>
            <person name="Streidl T."/>
            <person name="Hitch T.C.A."/>
            <person name="Wortmann E."/>
            <person name="Deptula P."/>
            <person name="Hansen M."/>
            <person name="Nielsen D.S."/>
            <person name="Clavel T."/>
            <person name="Vogensen F.K."/>
        </authorList>
    </citation>
    <scope>NUCLEOTIDE SEQUENCE [LARGE SCALE GENOMIC DNA]</scope>
    <source>
        <strain evidence="2 3">WCA-9-b2</strain>
        <plasmid evidence="2">unnamed</plasmid>
    </source>
</reference>
<dbReference type="EMBL" id="WUQX01000003">
    <property type="protein sequence ID" value="MXP79192.1"/>
    <property type="molecule type" value="Genomic_DNA"/>
</dbReference>
<dbReference type="AlphaFoldDB" id="A0A7X3MMR1"/>
<evidence type="ECO:0000313" key="3">
    <source>
        <dbReference type="Proteomes" id="UP000460412"/>
    </source>
</evidence>
<protein>
    <submittedName>
        <fullName evidence="2">Uncharacterized protein</fullName>
    </submittedName>
</protein>
<keyword evidence="3" id="KW-1185">Reference proteome</keyword>
<evidence type="ECO:0000313" key="2">
    <source>
        <dbReference type="EMBL" id="MXP79192.1"/>
    </source>
</evidence>
<accession>A0A7X3MMR1</accession>
<gene>
    <name evidence="2" type="ORF">GN277_28985</name>
</gene>
<organism evidence="2 3">
    <name type="scientific">Sporofaciens musculi</name>
    <dbReference type="NCBI Taxonomy" id="2681861"/>
    <lineage>
        <taxon>Bacteria</taxon>
        <taxon>Bacillati</taxon>
        <taxon>Bacillota</taxon>
        <taxon>Clostridia</taxon>
        <taxon>Lachnospirales</taxon>
        <taxon>Lachnospiraceae</taxon>
        <taxon>Sporofaciens</taxon>
    </lineage>
</organism>
<proteinExistence type="predicted"/>
<name>A0A7X3MMR1_9FIRM</name>
<feature type="region of interest" description="Disordered" evidence="1">
    <location>
        <begin position="55"/>
        <end position="74"/>
    </location>
</feature>
<keyword evidence="2" id="KW-0614">Plasmid</keyword>
<geneLocation type="plasmid" evidence="2">
    <name>unnamed</name>
</geneLocation>
<comment type="caution">
    <text evidence="2">The sequence shown here is derived from an EMBL/GenBank/DDBJ whole genome shotgun (WGS) entry which is preliminary data.</text>
</comment>
<dbReference type="Proteomes" id="UP000460412">
    <property type="component" value="Unassembled WGS sequence"/>
</dbReference>
<sequence>MSDMIDSNQYEKYEKIALFIQPNIHKNLIATYEKYIRGKKPELYIDENYIKTTKPLSRASDTEPSSQDKKDSRRKSVSLEDIITVCTYIALSKENIEQSIRTYRENRRVYKRNWFNSIKEEMGPPEKMRPKNPRLLRKYAESTSLINNMDRSQDDDRTIEEIMLDKYNEIDNWRSDTTAPITDFSFTAQKPTKTLANAFINDITFESLLIIKDAFGGSIEGFNTKYPTEFNEHPLFSFRSTVMDFEPQLLENELTFFNQYSYKDEDKGIEGDITVKYNPDVNLPSTVTEKNLSKIMKEFQINLKQRELDMKDREIMTQLFNLINGETLSTQHIRVDLREFTRRVFNIRVPKKKHYEDIGNRLEKLKNYDYTITVRSRETGELIETTSLGLLNYLYINFQENYFQYTPSEQWIRTYVQKKYINILTDSYKSVDSPQTKGIMMILQQERLTEYAKNSYTKTLPLNYFRLHMKLQKIGNAALVKELTNHMSILKSEQIVIKDFEFINKNSAVTIQFLPLDSKELIAYEFNTKALDDPSKIIDVECVDITKTAGAD</sequence>